<organism evidence="2 3">
    <name type="scientific">Nonomuraea composti</name>
    <dbReference type="NCBI Taxonomy" id="2720023"/>
    <lineage>
        <taxon>Bacteria</taxon>
        <taxon>Bacillati</taxon>
        <taxon>Actinomycetota</taxon>
        <taxon>Actinomycetes</taxon>
        <taxon>Streptosporangiales</taxon>
        <taxon>Streptosporangiaceae</taxon>
        <taxon>Nonomuraea</taxon>
    </lineage>
</organism>
<keyword evidence="3" id="KW-1185">Reference proteome</keyword>
<reference evidence="2 3" key="1">
    <citation type="submission" date="2020-03" db="EMBL/GenBank/DDBJ databases">
        <title>WGS of actinomycetes isolated from Thailand.</title>
        <authorList>
            <person name="Thawai C."/>
        </authorList>
    </citation>
    <scope>NUCLEOTIDE SEQUENCE [LARGE SCALE GENOMIC DNA]</scope>
    <source>
        <strain evidence="2 3">FMUSA5-5</strain>
    </source>
</reference>
<dbReference type="PANTHER" id="PTHR30590:SF2">
    <property type="entry name" value="INNER MEMBRANE PROTEIN"/>
    <property type="match status" value="1"/>
</dbReference>
<comment type="caution">
    <text evidence="2">The sequence shown here is derived from an EMBL/GenBank/DDBJ whole genome shotgun (WGS) entry which is preliminary data.</text>
</comment>
<name>A0ABX1B645_9ACTN</name>
<protein>
    <submittedName>
        <fullName evidence="2">DUF418 domain-containing protein</fullName>
    </submittedName>
</protein>
<evidence type="ECO:0000259" key="1">
    <source>
        <dbReference type="Pfam" id="PF04235"/>
    </source>
</evidence>
<dbReference type="Pfam" id="PF04235">
    <property type="entry name" value="DUF418"/>
    <property type="match status" value="1"/>
</dbReference>
<gene>
    <name evidence="2" type="ORF">HCN51_13300</name>
</gene>
<dbReference type="PANTHER" id="PTHR30590">
    <property type="entry name" value="INNER MEMBRANE PROTEIN"/>
    <property type="match status" value="1"/>
</dbReference>
<proteinExistence type="predicted"/>
<accession>A0ABX1B645</accession>
<evidence type="ECO:0000313" key="3">
    <source>
        <dbReference type="Proteomes" id="UP000696294"/>
    </source>
</evidence>
<dbReference type="Proteomes" id="UP000696294">
    <property type="component" value="Unassembled WGS sequence"/>
</dbReference>
<dbReference type="InterPro" id="IPR052529">
    <property type="entry name" value="Bact_Transport_Assoc"/>
</dbReference>
<evidence type="ECO:0000313" key="2">
    <source>
        <dbReference type="EMBL" id="NJP90418.1"/>
    </source>
</evidence>
<dbReference type="EMBL" id="JAATEP010000008">
    <property type="protein sequence ID" value="NJP90418.1"/>
    <property type="molecule type" value="Genomic_DNA"/>
</dbReference>
<sequence length="111" mass="12605">MLLLLLRTPLRAALHVLFAPLEKMALTNHLTASLLLSAVAHLPGRPEDWPQPVLLAIVIGVLATQWLLSTPWLRPYRLGPLEWLRRWVTWGRRPPLRHVVHVVHVSDGSQS</sequence>
<dbReference type="InterPro" id="IPR007349">
    <property type="entry name" value="DUF418"/>
</dbReference>
<feature type="domain" description="DUF418" evidence="1">
    <location>
        <begin position="2"/>
        <end position="91"/>
    </location>
</feature>